<organism evidence="7 8">
    <name type="scientific">Swaminathania salitolerans</name>
    <dbReference type="NCBI Taxonomy" id="182838"/>
    <lineage>
        <taxon>Bacteria</taxon>
        <taxon>Pseudomonadati</taxon>
        <taxon>Pseudomonadota</taxon>
        <taxon>Alphaproteobacteria</taxon>
        <taxon>Acetobacterales</taxon>
        <taxon>Acetobacteraceae</taxon>
        <taxon>Swaminathania</taxon>
    </lineage>
</organism>
<keyword evidence="8" id="KW-1185">Reference proteome</keyword>
<evidence type="ECO:0000313" key="7">
    <source>
        <dbReference type="EMBL" id="GEL01624.1"/>
    </source>
</evidence>
<dbReference type="PANTHER" id="PTHR30606:SF9">
    <property type="entry name" value="LIPID A BIOSYNTHESIS LAUROYLTRANSFERASE"/>
    <property type="match status" value="1"/>
</dbReference>
<keyword evidence="2" id="KW-1003">Cell membrane</keyword>
<dbReference type="PANTHER" id="PTHR30606">
    <property type="entry name" value="LIPID A BIOSYNTHESIS LAUROYL ACYLTRANSFERASE"/>
    <property type="match status" value="1"/>
</dbReference>
<dbReference type="CDD" id="cd07984">
    <property type="entry name" value="LPLAT_LABLAT-like"/>
    <property type="match status" value="1"/>
</dbReference>
<evidence type="ECO:0000256" key="5">
    <source>
        <dbReference type="ARBA" id="ARBA00023136"/>
    </source>
</evidence>
<comment type="subcellular location">
    <subcellularLocation>
        <location evidence="1">Cell inner membrane</location>
    </subcellularLocation>
</comment>
<name>A0A511BPP6_9PROT</name>
<keyword evidence="4 7" id="KW-0808">Transferase</keyword>
<evidence type="ECO:0000256" key="4">
    <source>
        <dbReference type="ARBA" id="ARBA00022679"/>
    </source>
</evidence>
<evidence type="ECO:0000313" key="8">
    <source>
        <dbReference type="Proteomes" id="UP000321405"/>
    </source>
</evidence>
<reference evidence="7 8" key="1">
    <citation type="submission" date="2019-07" db="EMBL/GenBank/DDBJ databases">
        <title>Whole genome shotgun sequence of Swaminathania salitolerans NBRC 104436.</title>
        <authorList>
            <person name="Hosoyama A."/>
            <person name="Uohara A."/>
            <person name="Ohji S."/>
            <person name="Ichikawa N."/>
        </authorList>
    </citation>
    <scope>NUCLEOTIDE SEQUENCE [LARGE SCALE GENOMIC DNA]</scope>
    <source>
        <strain evidence="7 8">NBRC 104436</strain>
    </source>
</reference>
<accession>A0A511BPP6</accession>
<dbReference type="GO" id="GO:0009247">
    <property type="term" value="P:glycolipid biosynthetic process"/>
    <property type="evidence" value="ECO:0007669"/>
    <property type="project" value="UniProtKB-ARBA"/>
</dbReference>
<proteinExistence type="predicted"/>
<evidence type="ECO:0000256" key="2">
    <source>
        <dbReference type="ARBA" id="ARBA00022475"/>
    </source>
</evidence>
<evidence type="ECO:0000256" key="3">
    <source>
        <dbReference type="ARBA" id="ARBA00022519"/>
    </source>
</evidence>
<evidence type="ECO:0000256" key="6">
    <source>
        <dbReference type="ARBA" id="ARBA00023315"/>
    </source>
</evidence>
<dbReference type="GO" id="GO:0005886">
    <property type="term" value="C:plasma membrane"/>
    <property type="evidence" value="ECO:0007669"/>
    <property type="project" value="UniProtKB-SubCell"/>
</dbReference>
<sequence length="307" mass="34540">MSQKHLPALRHYAEYAVARGLLACLSCLPPVWASNLGGWVARTIGPHLPVSHVADMNLGLAMPKLDEAARKRIVRDVWDNLGRTIGEFCHLSRLKQDTPSGPGWSIDGAPVLEAIREENRPVIFFSGHIGNWEMLPPVVARYGLPFASFYRAAGNPLIDRLIRRLRIRAMGEDVPMFAKGAKGARQALRHLAHGHHLGILGDQKMNDGIECRFFNLPAMTASAAATFAHRYDCPIVTGRIVRLGPARLHLEVGRVLRPDPRAPRQDEIGALTQQLNDQMEEWIREIPGSWLWLHRRWPKALYARQKR</sequence>
<dbReference type="OrthoDB" id="9801955at2"/>
<keyword evidence="6 7" id="KW-0012">Acyltransferase</keyword>
<keyword evidence="5" id="KW-0472">Membrane</keyword>
<dbReference type="GO" id="GO:0016746">
    <property type="term" value="F:acyltransferase activity"/>
    <property type="evidence" value="ECO:0007669"/>
    <property type="project" value="UniProtKB-KW"/>
</dbReference>
<protein>
    <submittedName>
        <fullName evidence="7">Lipid A biosynthesis lauroyl acyltransferase</fullName>
    </submittedName>
</protein>
<dbReference type="AlphaFoldDB" id="A0A511BPP6"/>
<comment type="caution">
    <text evidence="7">The sequence shown here is derived from an EMBL/GenBank/DDBJ whole genome shotgun (WGS) entry which is preliminary data.</text>
</comment>
<dbReference type="EMBL" id="BJVC01000001">
    <property type="protein sequence ID" value="GEL01624.1"/>
    <property type="molecule type" value="Genomic_DNA"/>
</dbReference>
<dbReference type="Proteomes" id="UP000321405">
    <property type="component" value="Unassembled WGS sequence"/>
</dbReference>
<evidence type="ECO:0000256" key="1">
    <source>
        <dbReference type="ARBA" id="ARBA00004533"/>
    </source>
</evidence>
<dbReference type="InterPro" id="IPR004960">
    <property type="entry name" value="LipA_acyltrans"/>
</dbReference>
<dbReference type="RefSeq" id="WP_147092543.1">
    <property type="nucleotide sequence ID" value="NZ_BJVC01000001.1"/>
</dbReference>
<dbReference type="Pfam" id="PF03279">
    <property type="entry name" value="Lip_A_acyltrans"/>
    <property type="match status" value="1"/>
</dbReference>
<gene>
    <name evidence="7" type="ORF">SSA02_07870</name>
</gene>
<keyword evidence="3" id="KW-0997">Cell inner membrane</keyword>